<dbReference type="GO" id="GO:0016740">
    <property type="term" value="F:transferase activity"/>
    <property type="evidence" value="ECO:0007669"/>
    <property type="project" value="UniProtKB-KW"/>
</dbReference>
<dbReference type="RefSeq" id="WP_055395334.1">
    <property type="nucleotide sequence ID" value="NZ_LCTZ01000002.1"/>
</dbReference>
<gene>
    <name evidence="1" type="ORF">AAY42_11545</name>
</gene>
<reference evidence="1 2" key="1">
    <citation type="submission" date="2015-04" db="EMBL/GenBank/DDBJ databases">
        <title>Complete genome of flavobacterium.</title>
        <authorList>
            <person name="Kwon Y.M."/>
            <person name="Kim S.-J."/>
        </authorList>
    </citation>
    <scope>NUCLEOTIDE SEQUENCE [LARGE SCALE GENOMIC DNA]</scope>
    <source>
        <strain evidence="1 2">DK169</strain>
    </source>
</reference>
<dbReference type="EMBL" id="LCTZ01000002">
    <property type="protein sequence ID" value="KQC30429.1"/>
    <property type="molecule type" value="Genomic_DNA"/>
</dbReference>
<name>A0A0Q1CHL4_9FLAO</name>
<evidence type="ECO:0000313" key="2">
    <source>
        <dbReference type="Proteomes" id="UP000050827"/>
    </source>
</evidence>
<sequence>MKKAIFFLAVMFSVCMYPQDIEPTFEKVGKMVKATYFHENGEIAQTGYLLKGKLHGQWFMYDVSGKKIASGKYNEGKKSGKWFFWKGQILKEVDFAENRIVNVKNWNQSELVSVDK</sequence>
<dbReference type="STRING" id="346185.AAY42_11545"/>
<dbReference type="OrthoDB" id="1467310at2"/>
<keyword evidence="2" id="KW-1185">Reference proteome</keyword>
<dbReference type="Proteomes" id="UP000050827">
    <property type="component" value="Unassembled WGS sequence"/>
</dbReference>
<protein>
    <submittedName>
        <fullName evidence="1">Nicotinic acid mononucleotide adenyltransferase</fullName>
    </submittedName>
</protein>
<proteinExistence type="predicted"/>
<evidence type="ECO:0000313" key="1">
    <source>
        <dbReference type="EMBL" id="KQC30429.1"/>
    </source>
</evidence>
<comment type="caution">
    <text evidence="1">The sequence shown here is derived from an EMBL/GenBank/DDBJ whole genome shotgun (WGS) entry which is preliminary data.</text>
</comment>
<dbReference type="Gene3D" id="2.20.110.10">
    <property type="entry name" value="Histone H3 K4-specific methyltransferase SET7/9 N-terminal domain"/>
    <property type="match status" value="1"/>
</dbReference>
<organism evidence="1 2">
    <name type="scientific">Flagellimonas eckloniae</name>
    <dbReference type="NCBI Taxonomy" id="346185"/>
    <lineage>
        <taxon>Bacteria</taxon>
        <taxon>Pseudomonadati</taxon>
        <taxon>Bacteroidota</taxon>
        <taxon>Flavobacteriia</taxon>
        <taxon>Flavobacteriales</taxon>
        <taxon>Flavobacteriaceae</taxon>
        <taxon>Flagellimonas</taxon>
    </lineage>
</organism>
<dbReference type="AlphaFoldDB" id="A0A0Q1CHL4"/>
<dbReference type="SUPFAM" id="SSF82185">
    <property type="entry name" value="Histone H3 K4-specific methyltransferase SET7/9 N-terminal domain"/>
    <property type="match status" value="1"/>
</dbReference>
<keyword evidence="1" id="KW-0808">Transferase</keyword>
<accession>A0A0Q1CHL4</accession>